<keyword evidence="14" id="KW-1185">Reference proteome</keyword>
<keyword evidence="4 9" id="KW-0547">Nucleotide-binding</keyword>
<dbReference type="SUPFAM" id="SSF52374">
    <property type="entry name" value="Nucleotidylyl transferase"/>
    <property type="match status" value="1"/>
</dbReference>
<evidence type="ECO:0000256" key="9">
    <source>
        <dbReference type="RuleBase" id="RU363038"/>
    </source>
</evidence>
<sequence length="806" mass="91331">MVAFAVIISVMMVVTGSLNTICAKWADSIKAEGVAFNHPFLQATCMFFGEFLCLVVFFLIFGYKRYRWNRANVQGDLGTVSDITSEEAPTLPPFNPLLFFPPALCDILGTSIMYIGLNLTTASSFQMLRGAVIIFTGLLSVGMLGAQIKPFKWFGMLFVMTGLVIVGVTDIMYDDNPLDDKNAIITGDLLIVMAQIIVAIQMVYEQKYLTKYDVPALFAVGLEGLFGMVTLSILMVPFYYIHVPKTFSTNPEGRLEDVFYAWEEIKEAPTIALALMGTVISIAFFNFAGVSVTKELSATTRMVLDSIRTLVIWIVSIPLFGEQFIAIQIAGFALLILGTLIYNDILIGPWFRRNILPNLSGHTNCARFWINRHIGHDVTSVNYLGDWGTQFAMICAFWPQMRPSDAYWDSLSDFEKIRQLTDCYVVANKNMKVDEKFRESVHRIFVEMEQAMHRGDLSNEHIQLWQKIKKISKNHLSDFYKMFEIDFDHWFSESFQVKNVQKIVADLLAKNVAKTLEDGRVIINLGENEEFAILQKSNATSLYLTREIAAILERDAIFAADRYLYVVDRAQRAHFRALQIVLEKMGRADLSRKIEHVQYGRVRGLSTRNGRTEAVLEIIERGEELARNAIKGSKTVKVEGEEEEKQVARHLSISTIIFNELKRARNAEYEFSFQNAFSLHQNNALSLHLKHTRLKSIEAKNAELLPFLAECQKFPILDCSDDVTRLLELLEGVEKSIELSVEKLEPCQLTVQLIEIAQCVGSVMSQLRVQGQEKEIAIPRLLLFSATRQVLADGMRLLGIRPIDKM</sequence>
<feature type="transmembrane region" description="Helical" evidence="10">
    <location>
        <begin position="39"/>
        <end position="61"/>
    </location>
</feature>
<dbReference type="Gene3D" id="3.40.50.620">
    <property type="entry name" value="HUPs"/>
    <property type="match status" value="1"/>
</dbReference>
<dbReference type="EC" id="6.1.1.19" evidence="2"/>
<keyword evidence="10" id="KW-0812">Transmembrane</keyword>
<evidence type="ECO:0000256" key="3">
    <source>
        <dbReference type="ARBA" id="ARBA00022598"/>
    </source>
</evidence>
<dbReference type="EMBL" id="CANHGI010000002">
    <property type="protein sequence ID" value="CAI5443489.1"/>
    <property type="molecule type" value="Genomic_DNA"/>
</dbReference>
<dbReference type="SUPFAM" id="SSF47323">
    <property type="entry name" value="Anticodon-binding domain of a subclass of class I aminoacyl-tRNA synthetases"/>
    <property type="match status" value="1"/>
</dbReference>
<keyword evidence="6 9" id="KW-0648">Protein biosynthesis</keyword>
<feature type="transmembrane region" description="Helical" evidence="10">
    <location>
        <begin position="271"/>
        <end position="290"/>
    </location>
</feature>
<dbReference type="OrthoDB" id="29773at2759"/>
<keyword evidence="11" id="KW-0732">Signal</keyword>
<dbReference type="GO" id="GO:0016020">
    <property type="term" value="C:membrane"/>
    <property type="evidence" value="ECO:0007669"/>
    <property type="project" value="TreeGrafter"/>
</dbReference>
<evidence type="ECO:0000256" key="1">
    <source>
        <dbReference type="ARBA" id="ARBA00005594"/>
    </source>
</evidence>
<comment type="catalytic activity">
    <reaction evidence="8">
        <text>tRNA(Arg) + L-arginine + ATP = L-arginyl-tRNA(Arg) + AMP + diphosphate</text>
        <dbReference type="Rhea" id="RHEA:20301"/>
        <dbReference type="Rhea" id="RHEA-COMP:9658"/>
        <dbReference type="Rhea" id="RHEA-COMP:9673"/>
        <dbReference type="ChEBI" id="CHEBI:30616"/>
        <dbReference type="ChEBI" id="CHEBI:32682"/>
        <dbReference type="ChEBI" id="CHEBI:33019"/>
        <dbReference type="ChEBI" id="CHEBI:78442"/>
        <dbReference type="ChEBI" id="CHEBI:78513"/>
        <dbReference type="ChEBI" id="CHEBI:456215"/>
        <dbReference type="EC" id="6.1.1.19"/>
    </reaction>
</comment>
<feature type="signal peptide" evidence="11">
    <location>
        <begin position="1"/>
        <end position="16"/>
    </location>
</feature>
<gene>
    <name evidence="13" type="ORF">CAMP_LOCUS6126</name>
</gene>
<protein>
    <recommendedName>
        <fullName evidence="2">arginine--tRNA ligase</fullName>
        <ecNumber evidence="2">6.1.1.19</ecNumber>
    </recommendedName>
</protein>
<dbReference type="PRINTS" id="PR01038">
    <property type="entry name" value="TRNASYNTHARG"/>
</dbReference>
<dbReference type="InterPro" id="IPR035684">
    <property type="entry name" value="ArgRS_core"/>
</dbReference>
<dbReference type="AlphaFoldDB" id="A0A9P1IE50"/>
<evidence type="ECO:0000256" key="6">
    <source>
        <dbReference type="ARBA" id="ARBA00022917"/>
    </source>
</evidence>
<evidence type="ECO:0000256" key="10">
    <source>
        <dbReference type="SAM" id="Phobius"/>
    </source>
</evidence>
<evidence type="ECO:0000256" key="7">
    <source>
        <dbReference type="ARBA" id="ARBA00023146"/>
    </source>
</evidence>
<feature type="transmembrane region" description="Helical" evidence="10">
    <location>
        <begin position="153"/>
        <end position="173"/>
    </location>
</feature>
<dbReference type="Pfam" id="PF05746">
    <property type="entry name" value="DALR_1"/>
    <property type="match status" value="1"/>
</dbReference>
<dbReference type="InterPro" id="IPR014729">
    <property type="entry name" value="Rossmann-like_a/b/a_fold"/>
</dbReference>
<feature type="transmembrane region" description="Helical" evidence="10">
    <location>
        <begin position="127"/>
        <end position="146"/>
    </location>
</feature>
<feature type="chain" id="PRO_5040208136" description="arginine--tRNA ligase" evidence="11">
    <location>
        <begin position="17"/>
        <end position="806"/>
    </location>
</feature>
<evidence type="ECO:0000259" key="12">
    <source>
        <dbReference type="SMART" id="SM00836"/>
    </source>
</evidence>
<dbReference type="InterPro" id="IPR001278">
    <property type="entry name" value="Arg-tRNA-ligase"/>
</dbReference>
<dbReference type="Proteomes" id="UP001152747">
    <property type="component" value="Unassembled WGS sequence"/>
</dbReference>
<organism evidence="13 14">
    <name type="scientific">Caenorhabditis angaria</name>
    <dbReference type="NCBI Taxonomy" id="860376"/>
    <lineage>
        <taxon>Eukaryota</taxon>
        <taxon>Metazoa</taxon>
        <taxon>Ecdysozoa</taxon>
        <taxon>Nematoda</taxon>
        <taxon>Chromadorea</taxon>
        <taxon>Rhabditida</taxon>
        <taxon>Rhabditina</taxon>
        <taxon>Rhabditomorpha</taxon>
        <taxon>Rhabditoidea</taxon>
        <taxon>Rhabditidae</taxon>
        <taxon>Peloderinae</taxon>
        <taxon>Caenorhabditis</taxon>
    </lineage>
</organism>
<dbReference type="PANTHER" id="PTHR13146:SF0">
    <property type="entry name" value="SOLUTE CARRIER FAMILY 35 MEMBER F6"/>
    <property type="match status" value="1"/>
</dbReference>
<evidence type="ECO:0000256" key="4">
    <source>
        <dbReference type="ARBA" id="ARBA00022741"/>
    </source>
</evidence>
<dbReference type="InterPro" id="IPR009080">
    <property type="entry name" value="tRNAsynth_Ia_anticodon-bd"/>
</dbReference>
<dbReference type="FunFam" id="1.10.730.10:FF:000006">
    <property type="entry name" value="Arginyl-tRNA synthetase 2, mitochondrial"/>
    <property type="match status" value="1"/>
</dbReference>
<name>A0A9P1IE50_9PELO</name>
<proteinExistence type="inferred from homology"/>
<keyword evidence="10" id="KW-1133">Transmembrane helix</keyword>
<evidence type="ECO:0000313" key="13">
    <source>
        <dbReference type="EMBL" id="CAI5443489.1"/>
    </source>
</evidence>
<dbReference type="InterPro" id="IPR037185">
    <property type="entry name" value="EmrE-like"/>
</dbReference>
<dbReference type="SUPFAM" id="SSF103481">
    <property type="entry name" value="Multidrug resistance efflux transporter EmrE"/>
    <property type="match status" value="2"/>
</dbReference>
<evidence type="ECO:0000313" key="14">
    <source>
        <dbReference type="Proteomes" id="UP001152747"/>
    </source>
</evidence>
<feature type="transmembrane region" description="Helical" evidence="10">
    <location>
        <begin position="97"/>
        <end position="115"/>
    </location>
</feature>
<keyword evidence="5 9" id="KW-0067">ATP-binding</keyword>
<dbReference type="GO" id="GO:0004814">
    <property type="term" value="F:arginine-tRNA ligase activity"/>
    <property type="evidence" value="ECO:0007669"/>
    <property type="project" value="UniProtKB-EC"/>
</dbReference>
<feature type="transmembrane region" description="Helical" evidence="10">
    <location>
        <begin position="216"/>
        <end position="241"/>
    </location>
</feature>
<evidence type="ECO:0000256" key="2">
    <source>
        <dbReference type="ARBA" id="ARBA00012837"/>
    </source>
</evidence>
<comment type="similarity">
    <text evidence="1 9">Belongs to the class-I aminoacyl-tRNA synthetase family.</text>
</comment>
<dbReference type="PANTHER" id="PTHR13146">
    <property type="match status" value="1"/>
</dbReference>
<evidence type="ECO:0000256" key="5">
    <source>
        <dbReference type="ARBA" id="ARBA00022840"/>
    </source>
</evidence>
<dbReference type="InterPro" id="IPR008909">
    <property type="entry name" value="DALR_anticod-bd"/>
</dbReference>
<dbReference type="SMART" id="SM00836">
    <property type="entry name" value="DALR_1"/>
    <property type="match status" value="1"/>
</dbReference>
<dbReference type="GO" id="GO:0005524">
    <property type="term" value="F:ATP binding"/>
    <property type="evidence" value="ECO:0007669"/>
    <property type="project" value="UniProtKB-KW"/>
</dbReference>
<dbReference type="Gene3D" id="1.10.730.10">
    <property type="entry name" value="Isoleucyl-tRNA Synthetase, Domain 1"/>
    <property type="match status" value="1"/>
</dbReference>
<accession>A0A9P1IE50</accession>
<feature type="domain" description="DALR anticodon binding" evidence="12">
    <location>
        <begin position="687"/>
        <end position="806"/>
    </location>
</feature>
<dbReference type="Pfam" id="PF03151">
    <property type="entry name" value="TPT"/>
    <property type="match status" value="1"/>
</dbReference>
<reference evidence="13" key="1">
    <citation type="submission" date="2022-11" db="EMBL/GenBank/DDBJ databases">
        <authorList>
            <person name="Kikuchi T."/>
        </authorList>
    </citation>
    <scope>NUCLEOTIDE SEQUENCE</scope>
    <source>
        <strain evidence="13">PS1010</strain>
    </source>
</reference>
<dbReference type="InterPro" id="IPR004853">
    <property type="entry name" value="Sugar_P_trans_dom"/>
</dbReference>
<keyword evidence="3 9" id="KW-0436">Ligase</keyword>
<dbReference type="GO" id="GO:0006420">
    <property type="term" value="P:arginyl-tRNA aminoacylation"/>
    <property type="evidence" value="ECO:0007669"/>
    <property type="project" value="InterPro"/>
</dbReference>
<evidence type="ECO:0000256" key="8">
    <source>
        <dbReference type="ARBA" id="ARBA00049339"/>
    </source>
</evidence>
<dbReference type="Pfam" id="PF00750">
    <property type="entry name" value="tRNA-synt_1d"/>
    <property type="match status" value="1"/>
</dbReference>
<keyword evidence="10" id="KW-0472">Membrane</keyword>
<comment type="caution">
    <text evidence="13">The sequence shown here is derived from an EMBL/GenBank/DDBJ whole genome shotgun (WGS) entry which is preliminary data.</text>
</comment>
<feature type="transmembrane region" description="Helical" evidence="10">
    <location>
        <begin position="185"/>
        <end position="204"/>
    </location>
</feature>
<evidence type="ECO:0000256" key="11">
    <source>
        <dbReference type="SAM" id="SignalP"/>
    </source>
</evidence>
<keyword evidence="7 9" id="KW-0030">Aminoacyl-tRNA synthetase</keyword>